<dbReference type="RefSeq" id="WP_343980438.1">
    <property type="nucleotide sequence ID" value="NZ_BAAAHK010000019.1"/>
</dbReference>
<evidence type="ECO:0000313" key="5">
    <source>
        <dbReference type="EMBL" id="GAA0958091.1"/>
    </source>
</evidence>
<dbReference type="Proteomes" id="UP001500542">
    <property type="component" value="Unassembled WGS sequence"/>
</dbReference>
<dbReference type="EMBL" id="BAAAHK010000019">
    <property type="protein sequence ID" value="GAA0958091.1"/>
    <property type="molecule type" value="Genomic_DNA"/>
</dbReference>
<dbReference type="PANTHER" id="PTHR43214">
    <property type="entry name" value="TWO-COMPONENT RESPONSE REGULATOR"/>
    <property type="match status" value="1"/>
</dbReference>
<accession>A0ABN1RIZ9</accession>
<dbReference type="CDD" id="cd06170">
    <property type="entry name" value="LuxR_C_like"/>
    <property type="match status" value="1"/>
</dbReference>
<dbReference type="PRINTS" id="PR00038">
    <property type="entry name" value="HTHLUXR"/>
</dbReference>
<evidence type="ECO:0000259" key="4">
    <source>
        <dbReference type="PROSITE" id="PS50043"/>
    </source>
</evidence>
<protein>
    <recommendedName>
        <fullName evidence="4">HTH luxR-type domain-containing protein</fullName>
    </recommendedName>
</protein>
<keyword evidence="2" id="KW-0238">DNA-binding</keyword>
<dbReference type="InterPro" id="IPR036388">
    <property type="entry name" value="WH-like_DNA-bd_sf"/>
</dbReference>
<feature type="domain" description="HTH luxR-type" evidence="4">
    <location>
        <begin position="183"/>
        <end position="248"/>
    </location>
</feature>
<dbReference type="SMART" id="SM00421">
    <property type="entry name" value="HTH_LUXR"/>
    <property type="match status" value="1"/>
</dbReference>
<evidence type="ECO:0000256" key="2">
    <source>
        <dbReference type="ARBA" id="ARBA00023125"/>
    </source>
</evidence>
<evidence type="ECO:0000313" key="6">
    <source>
        <dbReference type="Proteomes" id="UP001500542"/>
    </source>
</evidence>
<dbReference type="SUPFAM" id="SSF46894">
    <property type="entry name" value="C-terminal effector domain of the bipartite response regulators"/>
    <property type="match status" value="1"/>
</dbReference>
<proteinExistence type="predicted"/>
<dbReference type="InterPro" id="IPR016032">
    <property type="entry name" value="Sig_transdc_resp-reg_C-effctor"/>
</dbReference>
<dbReference type="InterPro" id="IPR000792">
    <property type="entry name" value="Tscrpt_reg_LuxR_C"/>
</dbReference>
<keyword evidence="1" id="KW-0805">Transcription regulation</keyword>
<keyword evidence="6" id="KW-1185">Reference proteome</keyword>
<organism evidence="5 6">
    <name type="scientific">Kribbella koreensis</name>
    <dbReference type="NCBI Taxonomy" id="57909"/>
    <lineage>
        <taxon>Bacteria</taxon>
        <taxon>Bacillati</taxon>
        <taxon>Actinomycetota</taxon>
        <taxon>Actinomycetes</taxon>
        <taxon>Propionibacteriales</taxon>
        <taxon>Kribbellaceae</taxon>
        <taxon>Kribbella</taxon>
    </lineage>
</organism>
<sequence>MGREELDFPGRQGVLDASLRLQVVRAARCDEWAAGRSTQAEVYLFGRDLLSLRDWLRAECGGAEELIAVTSIRDQTVETFAPSHRANRELVRRGVRMTSFFDNSGGSSAVTDFIIAAGEDMPYHVACGPIQMKLFDGERVLVEGPVTGEGERSLMVMTGPEAVNAARQYLKAVRQTAVRARELRDRTVELTPRQHLIAAQLSAGHTDDEIAELLTISVRTVRYEVSRLLEVLAVKTRFAAGVRYARMRTHGT</sequence>
<name>A0ABN1RIZ9_9ACTN</name>
<gene>
    <name evidence="5" type="ORF">GCM10009554_69810</name>
</gene>
<dbReference type="InterPro" id="IPR039420">
    <property type="entry name" value="WalR-like"/>
</dbReference>
<comment type="caution">
    <text evidence="5">The sequence shown here is derived from an EMBL/GenBank/DDBJ whole genome shotgun (WGS) entry which is preliminary data.</text>
</comment>
<dbReference type="PANTHER" id="PTHR43214:SF24">
    <property type="entry name" value="TRANSCRIPTIONAL REGULATORY PROTEIN NARL-RELATED"/>
    <property type="match status" value="1"/>
</dbReference>
<keyword evidence="3" id="KW-0804">Transcription</keyword>
<dbReference type="PROSITE" id="PS50043">
    <property type="entry name" value="HTH_LUXR_2"/>
    <property type="match status" value="1"/>
</dbReference>
<dbReference type="Gene3D" id="1.10.10.10">
    <property type="entry name" value="Winged helix-like DNA-binding domain superfamily/Winged helix DNA-binding domain"/>
    <property type="match status" value="1"/>
</dbReference>
<evidence type="ECO:0000256" key="1">
    <source>
        <dbReference type="ARBA" id="ARBA00023015"/>
    </source>
</evidence>
<dbReference type="Pfam" id="PF00196">
    <property type="entry name" value="GerE"/>
    <property type="match status" value="1"/>
</dbReference>
<evidence type="ECO:0000256" key="3">
    <source>
        <dbReference type="ARBA" id="ARBA00023163"/>
    </source>
</evidence>
<reference evidence="5 6" key="1">
    <citation type="journal article" date="2019" name="Int. J. Syst. Evol. Microbiol.">
        <title>The Global Catalogue of Microorganisms (GCM) 10K type strain sequencing project: providing services to taxonomists for standard genome sequencing and annotation.</title>
        <authorList>
            <consortium name="The Broad Institute Genomics Platform"/>
            <consortium name="The Broad Institute Genome Sequencing Center for Infectious Disease"/>
            <person name="Wu L."/>
            <person name="Ma J."/>
        </authorList>
    </citation>
    <scope>NUCLEOTIDE SEQUENCE [LARGE SCALE GENOMIC DNA]</scope>
    <source>
        <strain evidence="5 6">JCM 10977</strain>
    </source>
</reference>